<dbReference type="GeneID" id="95579525"/>
<gene>
    <name evidence="2" type="ORF">CBF28_07315</name>
</gene>
<keyword evidence="1" id="KW-0812">Transmembrane</keyword>
<comment type="caution">
    <text evidence="2">The sequence shown here is derived from an EMBL/GenBank/DDBJ whole genome shotgun (WGS) entry which is preliminary data.</text>
</comment>
<dbReference type="InterPro" id="IPR025962">
    <property type="entry name" value="SdpI/YhfL"/>
</dbReference>
<accession>A0A430B3Q6</accession>
<protein>
    <recommendedName>
        <fullName evidence="4">SdpI family protein</fullName>
    </recommendedName>
</protein>
<evidence type="ECO:0000256" key="1">
    <source>
        <dbReference type="SAM" id="Phobius"/>
    </source>
</evidence>
<keyword evidence="3" id="KW-1185">Reference proteome</keyword>
<evidence type="ECO:0000313" key="3">
    <source>
        <dbReference type="Proteomes" id="UP000288028"/>
    </source>
</evidence>
<name>A0A430B3Q6_9ENTE</name>
<evidence type="ECO:0000313" key="2">
    <source>
        <dbReference type="EMBL" id="RSU14871.1"/>
    </source>
</evidence>
<keyword evidence="1" id="KW-1133">Transmembrane helix</keyword>
<keyword evidence="1" id="KW-0472">Membrane</keyword>
<dbReference type="Proteomes" id="UP000288028">
    <property type="component" value="Unassembled WGS sequence"/>
</dbReference>
<evidence type="ECO:0008006" key="4">
    <source>
        <dbReference type="Google" id="ProtNLM"/>
    </source>
</evidence>
<reference evidence="2 3" key="1">
    <citation type="submission" date="2017-05" db="EMBL/GenBank/DDBJ databases">
        <title>Vagococcus spp. assemblies.</title>
        <authorList>
            <person name="Gulvik C.A."/>
        </authorList>
    </citation>
    <scope>NUCLEOTIDE SEQUENCE [LARGE SCALE GENOMIC DNA]</scope>
    <source>
        <strain evidence="2 3">SS1714</strain>
    </source>
</reference>
<feature type="transmembrane region" description="Helical" evidence="1">
    <location>
        <begin position="57"/>
        <end position="78"/>
    </location>
</feature>
<feature type="transmembrane region" description="Helical" evidence="1">
    <location>
        <begin position="83"/>
        <end position="103"/>
    </location>
</feature>
<sequence length="110" mass="12956">MLLLIFSFLFLHFSKTYLSEPPKKINKFEGFRTKKSMSSKENWDQAQLLLGHFFKTISTFLLFIGSVICLSEIIVFFFSRTGIIWLLLLECLIFFICCIYLKYSVDSNLE</sequence>
<dbReference type="EMBL" id="NGKB01000006">
    <property type="protein sequence ID" value="RSU14871.1"/>
    <property type="molecule type" value="Genomic_DNA"/>
</dbReference>
<organism evidence="2 3">
    <name type="scientific">Vagococcus carniphilus</name>
    <dbReference type="NCBI Taxonomy" id="218144"/>
    <lineage>
        <taxon>Bacteria</taxon>
        <taxon>Bacillati</taxon>
        <taxon>Bacillota</taxon>
        <taxon>Bacilli</taxon>
        <taxon>Lactobacillales</taxon>
        <taxon>Enterococcaceae</taxon>
        <taxon>Vagococcus</taxon>
    </lineage>
</organism>
<dbReference type="Pfam" id="PF13630">
    <property type="entry name" value="SdpI"/>
    <property type="match status" value="1"/>
</dbReference>
<proteinExistence type="predicted"/>
<dbReference type="AlphaFoldDB" id="A0A430B3Q6"/>
<dbReference type="RefSeq" id="WP_126793515.1">
    <property type="nucleotide sequence ID" value="NZ_CP060720.1"/>
</dbReference>
<dbReference type="OrthoDB" id="3173919at2"/>